<evidence type="ECO:0000259" key="1">
    <source>
        <dbReference type="Pfam" id="PF12867"/>
    </source>
</evidence>
<accession>A0A4U0GXK9</accession>
<gene>
    <name evidence="2" type="ORF">FAZ19_19000</name>
</gene>
<dbReference type="InterPro" id="IPR024775">
    <property type="entry name" value="DinB-like"/>
</dbReference>
<dbReference type="OrthoDB" id="704805at2"/>
<dbReference type="InterPro" id="IPR034660">
    <property type="entry name" value="DinB/YfiT-like"/>
</dbReference>
<dbReference type="Pfam" id="PF12867">
    <property type="entry name" value="DinB_2"/>
    <property type="match status" value="1"/>
</dbReference>
<dbReference type="Proteomes" id="UP000309872">
    <property type="component" value="Unassembled WGS sequence"/>
</dbReference>
<reference evidence="2 3" key="1">
    <citation type="submission" date="2019-04" db="EMBL/GenBank/DDBJ databases">
        <title>Sphingobacterium olei sp. nov., isolated from oil-contaminated soil.</title>
        <authorList>
            <person name="Liu B."/>
        </authorList>
    </citation>
    <scope>NUCLEOTIDE SEQUENCE [LARGE SCALE GENOMIC DNA]</scope>
    <source>
        <strain evidence="2 3">Y3L14</strain>
    </source>
</reference>
<protein>
    <submittedName>
        <fullName evidence="2">DinB family protein</fullName>
    </submittedName>
</protein>
<dbReference type="EMBL" id="SUKA01000007">
    <property type="protein sequence ID" value="TJY62562.1"/>
    <property type="molecule type" value="Genomic_DNA"/>
</dbReference>
<proteinExistence type="predicted"/>
<evidence type="ECO:0000313" key="3">
    <source>
        <dbReference type="Proteomes" id="UP000309872"/>
    </source>
</evidence>
<comment type="caution">
    <text evidence="2">The sequence shown here is derived from an EMBL/GenBank/DDBJ whole genome shotgun (WGS) entry which is preliminary data.</text>
</comment>
<feature type="domain" description="DinB-like" evidence="1">
    <location>
        <begin position="14"/>
        <end position="155"/>
    </location>
</feature>
<dbReference type="AlphaFoldDB" id="A0A4U0GXK9"/>
<dbReference type="SUPFAM" id="SSF109854">
    <property type="entry name" value="DinB/YfiT-like putative metalloenzymes"/>
    <property type="match status" value="1"/>
</dbReference>
<dbReference type="Gene3D" id="1.20.120.450">
    <property type="entry name" value="dinb family like domain"/>
    <property type="match status" value="1"/>
</dbReference>
<evidence type="ECO:0000313" key="2">
    <source>
        <dbReference type="EMBL" id="TJY62562.1"/>
    </source>
</evidence>
<sequence length="175" mass="20402">MNQIETLVKQTKDAYDWANKLISSIPHDKWDNIPEIIESNVSWQVGHLIMSHYYHSIMVIAGHHMDILQKIPIKEYDKFFTDATPYKSLGKANPVDLQRYLTLVQTKSVEIIMSLTGKDLESELHPTEVPHPIAITKFEALDWNIKHTMWHCGQLGVLKRIVHERYNFGLKNKNR</sequence>
<name>A0A4U0GXK9_9SPHI</name>
<keyword evidence="3" id="KW-1185">Reference proteome</keyword>
<organism evidence="2 3">
    <name type="scientific">Sphingobacterium alkalisoli</name>
    <dbReference type="NCBI Taxonomy" id="1874115"/>
    <lineage>
        <taxon>Bacteria</taxon>
        <taxon>Pseudomonadati</taxon>
        <taxon>Bacteroidota</taxon>
        <taxon>Sphingobacteriia</taxon>
        <taxon>Sphingobacteriales</taxon>
        <taxon>Sphingobacteriaceae</taxon>
        <taxon>Sphingobacterium</taxon>
    </lineage>
</organism>
<dbReference type="RefSeq" id="WP_136822348.1">
    <property type="nucleotide sequence ID" value="NZ_BMJX01000007.1"/>
</dbReference>